<dbReference type="Pfam" id="PF07690">
    <property type="entry name" value="MFS_1"/>
    <property type="match status" value="1"/>
</dbReference>
<evidence type="ECO:0000313" key="5">
    <source>
        <dbReference type="EMBL" id="WLH07866.1"/>
    </source>
</evidence>
<dbReference type="InterPro" id="IPR011701">
    <property type="entry name" value="MFS"/>
</dbReference>
<dbReference type="RefSeq" id="WP_200887955.1">
    <property type="nucleotide sequence ID" value="NZ_CP117450.1"/>
</dbReference>
<protein>
    <submittedName>
        <fullName evidence="5">MFS transporter</fullName>
    </submittedName>
</protein>
<dbReference type="SUPFAM" id="SSF103473">
    <property type="entry name" value="MFS general substrate transporter"/>
    <property type="match status" value="1"/>
</dbReference>
<sequence length="179" mass="18782">MGNAHTLAYGLKKDPQDPYLVGLGDSTRLQHIHAVPVPDLVTKLSARSATTDYRWSGLFTAIPYAAAVVLCMVIGKLSDQYLKNGGGATSGKRRNVIGLTMIIASCILLIPFVNNIALLVLIFSLTLAGIASTKSLNFSLLNDMLPSSGELGRAMAFVVVGGNVFGMLAPVVTGYVGTA</sequence>
<gene>
    <name evidence="5" type="ORF">PSH67_04195</name>
</gene>
<reference evidence="5 6" key="1">
    <citation type="submission" date="2023-02" db="EMBL/GenBank/DDBJ databases">
        <title>Evolution of Hrp T3SS in non-pathogenic Pseudomonas fluorescens.</title>
        <authorList>
            <person name="Liao K."/>
            <person name="Wei H."/>
            <person name="Gu Y."/>
        </authorList>
    </citation>
    <scope>NUCLEOTIDE SEQUENCE [LARGE SCALE GENOMIC DNA]</scope>
    <source>
        <strain evidence="5 6">FP2043</strain>
    </source>
</reference>
<dbReference type="Proteomes" id="UP001236748">
    <property type="component" value="Chromosome"/>
</dbReference>
<keyword evidence="6" id="KW-1185">Reference proteome</keyword>
<proteinExistence type="predicted"/>
<keyword evidence="3 4" id="KW-0472">Membrane</keyword>
<evidence type="ECO:0000256" key="3">
    <source>
        <dbReference type="ARBA" id="ARBA00023136"/>
    </source>
</evidence>
<keyword evidence="2 4" id="KW-1133">Transmembrane helix</keyword>
<organism evidence="5 6">
    <name type="scientific">Pseudomonas lurida</name>
    <dbReference type="NCBI Taxonomy" id="244566"/>
    <lineage>
        <taxon>Bacteria</taxon>
        <taxon>Pseudomonadati</taxon>
        <taxon>Pseudomonadota</taxon>
        <taxon>Gammaproteobacteria</taxon>
        <taxon>Pseudomonadales</taxon>
        <taxon>Pseudomonadaceae</taxon>
        <taxon>Pseudomonas</taxon>
    </lineage>
</organism>
<dbReference type="EMBL" id="CP117450">
    <property type="protein sequence ID" value="WLH07866.1"/>
    <property type="molecule type" value="Genomic_DNA"/>
</dbReference>
<evidence type="ECO:0000256" key="4">
    <source>
        <dbReference type="SAM" id="Phobius"/>
    </source>
</evidence>
<feature type="transmembrane region" description="Helical" evidence="4">
    <location>
        <begin position="55"/>
        <end position="75"/>
    </location>
</feature>
<dbReference type="InterPro" id="IPR036259">
    <property type="entry name" value="MFS_trans_sf"/>
</dbReference>
<accession>A0ABY9FX40</accession>
<evidence type="ECO:0000256" key="1">
    <source>
        <dbReference type="ARBA" id="ARBA00022692"/>
    </source>
</evidence>
<feature type="transmembrane region" description="Helical" evidence="4">
    <location>
        <begin position="119"/>
        <end position="142"/>
    </location>
</feature>
<evidence type="ECO:0000313" key="6">
    <source>
        <dbReference type="Proteomes" id="UP001236748"/>
    </source>
</evidence>
<evidence type="ECO:0000256" key="2">
    <source>
        <dbReference type="ARBA" id="ARBA00022989"/>
    </source>
</evidence>
<keyword evidence="1 4" id="KW-0812">Transmembrane</keyword>
<feature type="transmembrane region" description="Helical" evidence="4">
    <location>
        <begin position="154"/>
        <end position="176"/>
    </location>
</feature>
<name>A0ABY9FX40_9PSED</name>
<dbReference type="Gene3D" id="1.20.1250.20">
    <property type="entry name" value="MFS general substrate transporter like domains"/>
    <property type="match status" value="1"/>
</dbReference>